<comment type="caution">
    <text evidence="1">The sequence shown here is derived from an EMBL/GenBank/DDBJ whole genome shotgun (WGS) entry which is preliminary data.</text>
</comment>
<organism evidence="1 2">
    <name type="scientific">Smallanthus sonchifolius</name>
    <dbReference type="NCBI Taxonomy" id="185202"/>
    <lineage>
        <taxon>Eukaryota</taxon>
        <taxon>Viridiplantae</taxon>
        <taxon>Streptophyta</taxon>
        <taxon>Embryophyta</taxon>
        <taxon>Tracheophyta</taxon>
        <taxon>Spermatophyta</taxon>
        <taxon>Magnoliopsida</taxon>
        <taxon>eudicotyledons</taxon>
        <taxon>Gunneridae</taxon>
        <taxon>Pentapetalae</taxon>
        <taxon>asterids</taxon>
        <taxon>campanulids</taxon>
        <taxon>Asterales</taxon>
        <taxon>Asteraceae</taxon>
        <taxon>Asteroideae</taxon>
        <taxon>Heliantheae alliance</taxon>
        <taxon>Millerieae</taxon>
        <taxon>Smallanthus</taxon>
    </lineage>
</organism>
<dbReference type="Proteomes" id="UP001056120">
    <property type="component" value="Linkage Group LG25"/>
</dbReference>
<gene>
    <name evidence="1" type="ORF">L1987_75521</name>
</gene>
<dbReference type="EMBL" id="CM042042">
    <property type="protein sequence ID" value="KAI3705286.1"/>
    <property type="molecule type" value="Genomic_DNA"/>
</dbReference>
<name>A0ACB9A6B4_9ASTR</name>
<accession>A0ACB9A6B4</accession>
<protein>
    <submittedName>
        <fullName evidence="1">Uncharacterized protein</fullName>
    </submittedName>
</protein>
<keyword evidence="2" id="KW-1185">Reference proteome</keyword>
<reference evidence="2" key="1">
    <citation type="journal article" date="2022" name="Mol. Ecol. Resour.">
        <title>The genomes of chicory, endive, great burdock and yacon provide insights into Asteraceae palaeo-polyploidization history and plant inulin production.</title>
        <authorList>
            <person name="Fan W."/>
            <person name="Wang S."/>
            <person name="Wang H."/>
            <person name="Wang A."/>
            <person name="Jiang F."/>
            <person name="Liu H."/>
            <person name="Zhao H."/>
            <person name="Xu D."/>
            <person name="Zhang Y."/>
        </authorList>
    </citation>
    <scope>NUCLEOTIDE SEQUENCE [LARGE SCALE GENOMIC DNA]</scope>
    <source>
        <strain evidence="2">cv. Yunnan</strain>
    </source>
</reference>
<evidence type="ECO:0000313" key="2">
    <source>
        <dbReference type="Proteomes" id="UP001056120"/>
    </source>
</evidence>
<reference evidence="1 2" key="2">
    <citation type="journal article" date="2022" name="Mol. Ecol. Resour.">
        <title>The genomes of chicory, endive, great burdock and yacon provide insights into Asteraceae paleo-polyploidization history and plant inulin production.</title>
        <authorList>
            <person name="Fan W."/>
            <person name="Wang S."/>
            <person name="Wang H."/>
            <person name="Wang A."/>
            <person name="Jiang F."/>
            <person name="Liu H."/>
            <person name="Zhao H."/>
            <person name="Xu D."/>
            <person name="Zhang Y."/>
        </authorList>
    </citation>
    <scope>NUCLEOTIDE SEQUENCE [LARGE SCALE GENOMIC DNA]</scope>
    <source>
        <strain evidence="2">cv. Yunnan</strain>
        <tissue evidence="1">Leaves</tissue>
    </source>
</reference>
<evidence type="ECO:0000313" key="1">
    <source>
        <dbReference type="EMBL" id="KAI3705286.1"/>
    </source>
</evidence>
<sequence length="456" mass="50760">MEGLKLIMEKGPREGETLKYSSDTLIKIGRVVRGNTIAIKDSGISSKHMRIEFDNELSKWTLCDLDSSNGTFLNGQILKPFVPSALENGDRIKIGELTSIIVKNEVESTVRPRRNLRRQGKSGAGGGPAAVVENIKTELGFDGDLGENEVKEPVEKRNLRSGVRKAVDCRRILRSSKKEKVSLIPENLDVDVAVGEMIDLSVPIEPKRTRGRKKKMPDQLPVDPGLEQAKPANIVEPKRTRGRRRDLPVEPLEKAQSSGLEENLNNANESLQIDEGNEAMFDKLEVNPLEKVKNSGLGQDLDTNDESAQEHMVEKLNNANESLQIDEGNEATFDKSEVNSLEKVKNNGLGENLDTNNESGQECCEGKDAMADESSLKGKEVPEESESMKDGCDNGRWLDLEKMTLGDFFDYLEVQLPNEIHDKSEKIISDLAEKARKCQEFRLQRNEHGKGKLVTD</sequence>
<proteinExistence type="predicted"/>